<dbReference type="SUPFAM" id="SSF52113">
    <property type="entry name" value="BRCT domain"/>
    <property type="match status" value="1"/>
</dbReference>
<organism evidence="4">
    <name type="scientific">marine metagenome</name>
    <dbReference type="NCBI Taxonomy" id="408172"/>
    <lineage>
        <taxon>unclassified sequences</taxon>
        <taxon>metagenomes</taxon>
        <taxon>ecological metagenomes</taxon>
    </lineage>
</organism>
<dbReference type="InterPro" id="IPR010994">
    <property type="entry name" value="RuvA_2-like"/>
</dbReference>
<accession>A0A381XTS5</accession>
<reference evidence="4" key="1">
    <citation type="submission" date="2018-05" db="EMBL/GenBank/DDBJ databases">
        <authorList>
            <person name="Lanie J.A."/>
            <person name="Ng W.-L."/>
            <person name="Kazmierczak K.M."/>
            <person name="Andrzejewski T.M."/>
            <person name="Davidsen T.M."/>
            <person name="Wayne K.J."/>
            <person name="Tettelin H."/>
            <person name="Glass J.I."/>
            <person name="Rusch D."/>
            <person name="Podicherti R."/>
            <person name="Tsui H.-C.T."/>
            <person name="Winkler M.E."/>
        </authorList>
    </citation>
    <scope>NUCLEOTIDE SEQUENCE</scope>
</reference>
<keyword evidence="1" id="KW-0227">DNA damage</keyword>
<keyword evidence="2" id="KW-0234">DNA repair</keyword>
<dbReference type="AlphaFoldDB" id="A0A381XTS5"/>
<dbReference type="Pfam" id="PF12826">
    <property type="entry name" value="HHH_2"/>
    <property type="match status" value="1"/>
</dbReference>
<feature type="non-terminal residue" evidence="4">
    <location>
        <position position="175"/>
    </location>
</feature>
<proteinExistence type="predicted"/>
<dbReference type="InterPro" id="IPR041663">
    <property type="entry name" value="DisA/LigA_HHH"/>
</dbReference>
<evidence type="ECO:0000256" key="2">
    <source>
        <dbReference type="ARBA" id="ARBA00023204"/>
    </source>
</evidence>
<dbReference type="PROSITE" id="PS50172">
    <property type="entry name" value="BRCT"/>
    <property type="match status" value="1"/>
</dbReference>
<name>A0A381XTS5_9ZZZZ</name>
<feature type="non-terminal residue" evidence="4">
    <location>
        <position position="1"/>
    </location>
</feature>
<gene>
    <name evidence="4" type="ORF">METZ01_LOCUS120992</name>
</gene>
<evidence type="ECO:0000256" key="1">
    <source>
        <dbReference type="ARBA" id="ARBA00022763"/>
    </source>
</evidence>
<dbReference type="SUPFAM" id="SSF47781">
    <property type="entry name" value="RuvA domain 2-like"/>
    <property type="match status" value="1"/>
</dbReference>
<dbReference type="SMART" id="SM00292">
    <property type="entry name" value="BRCT"/>
    <property type="match status" value="1"/>
</dbReference>
<feature type="domain" description="BRCT" evidence="3">
    <location>
        <begin position="103"/>
        <end position="175"/>
    </location>
</feature>
<evidence type="ECO:0000259" key="3">
    <source>
        <dbReference type="PROSITE" id="PS50172"/>
    </source>
</evidence>
<evidence type="ECO:0000313" key="4">
    <source>
        <dbReference type="EMBL" id="SVA68138.1"/>
    </source>
</evidence>
<dbReference type="EMBL" id="UINC01016351">
    <property type="protein sequence ID" value="SVA68138.1"/>
    <property type="molecule type" value="Genomic_DNA"/>
</dbReference>
<dbReference type="Gene3D" id="1.10.150.20">
    <property type="entry name" value="5' to 3' exonuclease, C-terminal subdomain"/>
    <property type="match status" value="1"/>
</dbReference>
<dbReference type="Pfam" id="PF00533">
    <property type="entry name" value="BRCT"/>
    <property type="match status" value="1"/>
</dbReference>
<dbReference type="CDD" id="cd17748">
    <property type="entry name" value="BRCT_DNA_ligase_like"/>
    <property type="match status" value="1"/>
</dbReference>
<dbReference type="InterPro" id="IPR036420">
    <property type="entry name" value="BRCT_dom_sf"/>
</dbReference>
<protein>
    <recommendedName>
        <fullName evidence="3">BRCT domain-containing protein</fullName>
    </recommendedName>
</protein>
<sequence length="175" mass="19622">SNLEKAIKKSQKISLDKLIFAIGIRHIGQENAKTLAKYFVNIKKFEELFDEKKRKKILNYLLELDGIGETQVKSLETFFSNSSNLNTVSNLIKELNVTDFKTSKSGIFYGKTIMFTGGLSKMSRAEAKALVEKEGGKILGTTSKKLDYLVVGDSKPTPKKVEKAKQLNIKILDEN</sequence>
<dbReference type="Gene3D" id="3.40.50.10190">
    <property type="entry name" value="BRCT domain"/>
    <property type="match status" value="1"/>
</dbReference>
<dbReference type="GO" id="GO:0006281">
    <property type="term" value="P:DNA repair"/>
    <property type="evidence" value="ECO:0007669"/>
    <property type="project" value="UniProtKB-KW"/>
</dbReference>
<dbReference type="InterPro" id="IPR001357">
    <property type="entry name" value="BRCT_dom"/>
</dbReference>